<evidence type="ECO:0000313" key="1">
    <source>
        <dbReference type="EMBL" id="CAB4957293.1"/>
    </source>
</evidence>
<accession>A0A6J7KQV4</accession>
<reference evidence="1" key="1">
    <citation type="submission" date="2020-05" db="EMBL/GenBank/DDBJ databases">
        <authorList>
            <person name="Chiriac C."/>
            <person name="Salcher M."/>
            <person name="Ghai R."/>
            <person name="Kavagutti S V."/>
        </authorList>
    </citation>
    <scope>NUCLEOTIDE SEQUENCE</scope>
</reference>
<dbReference type="EMBL" id="CAFBMK010000422">
    <property type="protein sequence ID" value="CAB4957293.1"/>
    <property type="molecule type" value="Genomic_DNA"/>
</dbReference>
<protein>
    <submittedName>
        <fullName evidence="1">Unannotated protein</fullName>
    </submittedName>
</protein>
<name>A0A6J7KQV4_9ZZZZ</name>
<proteinExistence type="predicted"/>
<gene>
    <name evidence="1" type="ORF">UFOPK3564_03838</name>
</gene>
<organism evidence="1">
    <name type="scientific">freshwater metagenome</name>
    <dbReference type="NCBI Taxonomy" id="449393"/>
    <lineage>
        <taxon>unclassified sequences</taxon>
        <taxon>metagenomes</taxon>
        <taxon>ecological metagenomes</taxon>
    </lineage>
</organism>
<dbReference type="AlphaFoldDB" id="A0A6J7KQV4"/>
<sequence length="193" mass="19804">MTQPLAGLIADLTAQLSPVVDETLPLDPQTKVLVRAYVVLAHAEFENHVETLCTARAQAIRTAAAGGVCHPGLIALVLRYADDIKGQRVSPGDVAKVAATAAGLYGGLVRANNGIKRSDLEALIAPLGVTADALAADAGEFADAAEALAALRGPAAHVGDAGFEHDVYPSNARDAVKLVLSRLAAFEALLALP</sequence>